<keyword evidence="5" id="KW-0479">Metal-binding</keyword>
<dbReference type="PANTHER" id="PTHR45723">
    <property type="entry name" value="SERINE/THREONINE-PROTEIN KINASE RIO1"/>
    <property type="match status" value="1"/>
</dbReference>
<dbReference type="AlphaFoldDB" id="H3GGF1"/>
<dbReference type="SUPFAM" id="SSF56112">
    <property type="entry name" value="Protein kinase-like (PK-like)"/>
    <property type="match status" value="1"/>
</dbReference>
<evidence type="ECO:0000256" key="7">
    <source>
        <dbReference type="ARBA" id="ARBA00022777"/>
    </source>
</evidence>
<dbReference type="STRING" id="164328.H3GGF1"/>
<dbReference type="InterPro" id="IPR000719">
    <property type="entry name" value="Prot_kinase_dom"/>
</dbReference>
<protein>
    <recommendedName>
        <fullName evidence="2">non-specific serine/threonine protein kinase</fullName>
        <ecNumber evidence="2">2.7.11.1</ecNumber>
    </recommendedName>
</protein>
<dbReference type="eggNOG" id="KOG2270">
    <property type="taxonomic scope" value="Eukaryota"/>
</dbReference>
<evidence type="ECO:0000256" key="12">
    <source>
        <dbReference type="SAM" id="MobiDB-lite"/>
    </source>
</evidence>
<evidence type="ECO:0000313" key="14">
    <source>
        <dbReference type="EnsemblProtists" id="Phyra74893"/>
    </source>
</evidence>
<dbReference type="EMBL" id="DS566007">
    <property type="status" value="NOT_ANNOTATED_CDS"/>
    <property type="molecule type" value="Genomic_DNA"/>
</dbReference>
<proteinExistence type="inferred from homology"/>
<keyword evidence="4" id="KW-0808">Transferase</keyword>
<feature type="domain" description="Protein kinase" evidence="13">
    <location>
        <begin position="128"/>
        <end position="418"/>
    </location>
</feature>
<evidence type="ECO:0000256" key="4">
    <source>
        <dbReference type="ARBA" id="ARBA00022679"/>
    </source>
</evidence>
<organism evidence="14 15">
    <name type="scientific">Phytophthora ramorum</name>
    <name type="common">Sudden oak death agent</name>
    <dbReference type="NCBI Taxonomy" id="164328"/>
    <lineage>
        <taxon>Eukaryota</taxon>
        <taxon>Sar</taxon>
        <taxon>Stramenopiles</taxon>
        <taxon>Oomycota</taxon>
        <taxon>Peronosporomycetes</taxon>
        <taxon>Peronosporales</taxon>
        <taxon>Peronosporaceae</taxon>
        <taxon>Phytophthora</taxon>
    </lineage>
</organism>
<evidence type="ECO:0000256" key="9">
    <source>
        <dbReference type="ARBA" id="ARBA00022842"/>
    </source>
</evidence>
<feature type="region of interest" description="Disordered" evidence="12">
    <location>
        <begin position="1"/>
        <end position="24"/>
    </location>
</feature>
<dbReference type="VEuPathDB" id="FungiDB:KRP22_947"/>
<keyword evidence="7" id="KW-0418">Kinase</keyword>
<dbReference type="VEuPathDB" id="FungiDB:KRP23_13272"/>
<dbReference type="Proteomes" id="UP000005238">
    <property type="component" value="Unassembled WGS sequence"/>
</dbReference>
<evidence type="ECO:0000256" key="8">
    <source>
        <dbReference type="ARBA" id="ARBA00022840"/>
    </source>
</evidence>
<evidence type="ECO:0000259" key="13">
    <source>
        <dbReference type="PROSITE" id="PS50011"/>
    </source>
</evidence>
<dbReference type="InterPro" id="IPR011009">
    <property type="entry name" value="Kinase-like_dom_sf"/>
</dbReference>
<evidence type="ECO:0000256" key="5">
    <source>
        <dbReference type="ARBA" id="ARBA00022723"/>
    </source>
</evidence>
<dbReference type="Gene3D" id="1.10.510.10">
    <property type="entry name" value="Transferase(Phosphotransferase) domain 1"/>
    <property type="match status" value="1"/>
</dbReference>
<evidence type="ECO:0000256" key="3">
    <source>
        <dbReference type="ARBA" id="ARBA00022527"/>
    </source>
</evidence>
<evidence type="ECO:0000256" key="2">
    <source>
        <dbReference type="ARBA" id="ARBA00012513"/>
    </source>
</evidence>
<dbReference type="InterPro" id="IPR000687">
    <property type="entry name" value="RIO_kinase"/>
</dbReference>
<evidence type="ECO:0000256" key="6">
    <source>
        <dbReference type="ARBA" id="ARBA00022741"/>
    </source>
</evidence>
<name>H3GGF1_PHYRM</name>
<dbReference type="OMA" id="HMLVTEF"/>
<dbReference type="PROSITE" id="PS50011">
    <property type="entry name" value="PROTEIN_KINASE_DOM"/>
    <property type="match status" value="1"/>
</dbReference>
<dbReference type="GO" id="GO:0005524">
    <property type="term" value="F:ATP binding"/>
    <property type="evidence" value="ECO:0007669"/>
    <property type="project" value="UniProtKB-KW"/>
</dbReference>
<dbReference type="InParanoid" id="H3GGF1"/>
<evidence type="ECO:0000256" key="10">
    <source>
        <dbReference type="ARBA" id="ARBA00047899"/>
    </source>
</evidence>
<dbReference type="EnsemblProtists" id="Phyra74893">
    <property type="protein sequence ID" value="Phyra74893"/>
    <property type="gene ID" value="Phyra74893"/>
</dbReference>
<comment type="similarity">
    <text evidence="1">Belongs to the protein kinase superfamily. RIO-type Ser/Thr kinase family.</text>
</comment>
<accession>H3GGF1</accession>
<keyword evidence="9" id="KW-0460">Magnesium</keyword>
<feature type="region of interest" description="Disordered" evidence="12">
    <location>
        <begin position="57"/>
        <end position="77"/>
    </location>
</feature>
<evidence type="ECO:0000313" key="15">
    <source>
        <dbReference type="Proteomes" id="UP000005238"/>
    </source>
</evidence>
<keyword evidence="3" id="KW-0723">Serine/threonine-protein kinase</keyword>
<dbReference type="GO" id="GO:0046872">
    <property type="term" value="F:metal ion binding"/>
    <property type="evidence" value="ECO:0007669"/>
    <property type="project" value="UniProtKB-KW"/>
</dbReference>
<feature type="compositionally biased region" description="Acidic residues" evidence="12">
    <location>
        <begin position="57"/>
        <end position="66"/>
    </location>
</feature>
<dbReference type="SMART" id="SM00090">
    <property type="entry name" value="RIO"/>
    <property type="match status" value="1"/>
</dbReference>
<reference evidence="14" key="2">
    <citation type="submission" date="2015-06" db="UniProtKB">
        <authorList>
            <consortium name="EnsemblProtists"/>
        </authorList>
    </citation>
    <scope>IDENTIFICATION</scope>
    <source>
        <strain evidence="14">Pr102</strain>
    </source>
</reference>
<dbReference type="InterPro" id="IPR051272">
    <property type="entry name" value="RIO-type_Ser/Thr_kinase"/>
</dbReference>
<reference evidence="15" key="1">
    <citation type="journal article" date="2006" name="Science">
        <title>Phytophthora genome sequences uncover evolutionary origins and mechanisms of pathogenesis.</title>
        <authorList>
            <person name="Tyler B.M."/>
            <person name="Tripathy S."/>
            <person name="Zhang X."/>
            <person name="Dehal P."/>
            <person name="Jiang R.H."/>
            <person name="Aerts A."/>
            <person name="Arredondo F.D."/>
            <person name="Baxter L."/>
            <person name="Bensasson D."/>
            <person name="Beynon J.L."/>
            <person name="Chapman J."/>
            <person name="Damasceno C.M."/>
            <person name="Dorrance A.E."/>
            <person name="Dou D."/>
            <person name="Dickerman A.W."/>
            <person name="Dubchak I.L."/>
            <person name="Garbelotto M."/>
            <person name="Gijzen M."/>
            <person name="Gordon S.G."/>
            <person name="Govers F."/>
            <person name="Grunwald N.J."/>
            <person name="Huang W."/>
            <person name="Ivors K.L."/>
            <person name="Jones R.W."/>
            <person name="Kamoun S."/>
            <person name="Krampis K."/>
            <person name="Lamour K.H."/>
            <person name="Lee M.K."/>
            <person name="McDonald W.H."/>
            <person name="Medina M."/>
            <person name="Meijer H.J."/>
            <person name="Nordberg E.K."/>
            <person name="Maclean D.J."/>
            <person name="Ospina-Giraldo M.D."/>
            <person name="Morris P.F."/>
            <person name="Phuntumart V."/>
            <person name="Putnam N.H."/>
            <person name="Rash S."/>
            <person name="Rose J.K."/>
            <person name="Sakihama Y."/>
            <person name="Salamov A.A."/>
            <person name="Savidor A."/>
            <person name="Scheuring C.F."/>
            <person name="Smith B.M."/>
            <person name="Sobral B.W."/>
            <person name="Terry A."/>
            <person name="Torto-Alalibo T.A."/>
            <person name="Win J."/>
            <person name="Xu Z."/>
            <person name="Zhang H."/>
            <person name="Grigoriev I.V."/>
            <person name="Rokhsar D.S."/>
            <person name="Boore J.L."/>
        </authorList>
    </citation>
    <scope>NUCLEOTIDE SEQUENCE [LARGE SCALE GENOMIC DNA]</scope>
    <source>
        <strain evidence="15">Pr102</strain>
    </source>
</reference>
<sequence>MATTCPWQVTAPATASTQQPSSPTLQEIMDEELALRLQDEEWVQLAELEDAAFDVDGSEDDLEEEKEPAPSVEQVNHDDHDEDYDLHVDANDYTDEFDDGKAFNSLRESMRRQTKLEGHRGTFLAKAHIDLGRNGSGAHGNVFDEDTQALLRKLLCKELVTAVKTRVHTGKDANVFHGVGLNKATGNERELALKVFKTSKGDFAKATDCDQTGRRYGLDYVKKTIRRHLKAQTEREYKYLNRASAALTMETVTEAETKQVSACGGARVPKPLILREHMLVTEFVGSGGHRAASLEDASLNGEQLRSAYTDLLRAVRRLYQRARLVHGCLSASHILYHDGQCWIMGLGHAVELSADNSTELLTRGLDNLDLFFRSTGVPAVTKRAVGLVNVDVAREYVVTESPEQLLRRFPVLEPLLRD</sequence>
<comment type="catalytic activity">
    <reaction evidence="11">
        <text>L-seryl-[protein] + ATP = O-phospho-L-seryl-[protein] + ADP + H(+)</text>
        <dbReference type="Rhea" id="RHEA:17989"/>
        <dbReference type="Rhea" id="RHEA-COMP:9863"/>
        <dbReference type="Rhea" id="RHEA-COMP:11604"/>
        <dbReference type="ChEBI" id="CHEBI:15378"/>
        <dbReference type="ChEBI" id="CHEBI:29999"/>
        <dbReference type="ChEBI" id="CHEBI:30616"/>
        <dbReference type="ChEBI" id="CHEBI:83421"/>
        <dbReference type="ChEBI" id="CHEBI:456216"/>
        <dbReference type="EC" id="2.7.11.1"/>
    </reaction>
</comment>
<keyword evidence="6" id="KW-0547">Nucleotide-binding</keyword>
<dbReference type="HOGENOM" id="CLU_018693_5_1_1"/>
<keyword evidence="15" id="KW-1185">Reference proteome</keyword>
<dbReference type="InterPro" id="IPR018934">
    <property type="entry name" value="RIO_dom"/>
</dbReference>
<dbReference type="Gene3D" id="3.30.200.20">
    <property type="entry name" value="Phosphorylase Kinase, domain 1"/>
    <property type="match status" value="1"/>
</dbReference>
<dbReference type="EC" id="2.7.11.1" evidence="2"/>
<keyword evidence="8" id="KW-0067">ATP-binding</keyword>
<dbReference type="Pfam" id="PF01163">
    <property type="entry name" value="RIO1"/>
    <property type="match status" value="1"/>
</dbReference>
<evidence type="ECO:0000256" key="1">
    <source>
        <dbReference type="ARBA" id="ARBA00009196"/>
    </source>
</evidence>
<dbReference type="GO" id="GO:0004674">
    <property type="term" value="F:protein serine/threonine kinase activity"/>
    <property type="evidence" value="ECO:0000318"/>
    <property type="project" value="GO_Central"/>
</dbReference>
<evidence type="ECO:0000256" key="11">
    <source>
        <dbReference type="ARBA" id="ARBA00048679"/>
    </source>
</evidence>
<comment type="catalytic activity">
    <reaction evidence="10">
        <text>L-threonyl-[protein] + ATP = O-phospho-L-threonyl-[protein] + ADP + H(+)</text>
        <dbReference type="Rhea" id="RHEA:46608"/>
        <dbReference type="Rhea" id="RHEA-COMP:11060"/>
        <dbReference type="Rhea" id="RHEA-COMP:11605"/>
        <dbReference type="ChEBI" id="CHEBI:15378"/>
        <dbReference type="ChEBI" id="CHEBI:30013"/>
        <dbReference type="ChEBI" id="CHEBI:30616"/>
        <dbReference type="ChEBI" id="CHEBI:61977"/>
        <dbReference type="ChEBI" id="CHEBI:456216"/>
        <dbReference type="EC" id="2.7.11.1"/>
    </reaction>
</comment>